<dbReference type="PANTHER" id="PTHR46042:SF1">
    <property type="entry name" value="DIPHTHINE METHYLTRANSFERASE"/>
    <property type="match status" value="1"/>
</dbReference>
<dbReference type="Proteomes" id="UP000750711">
    <property type="component" value="Unassembled WGS sequence"/>
</dbReference>
<keyword evidence="9" id="KW-1185">Reference proteome</keyword>
<dbReference type="Gene3D" id="2.130.10.10">
    <property type="entry name" value="YVTN repeat-like/Quinoprotein amine dehydrogenase"/>
    <property type="match status" value="1"/>
</dbReference>
<evidence type="ECO:0000313" key="9">
    <source>
        <dbReference type="Proteomes" id="UP000750711"/>
    </source>
</evidence>
<keyword evidence="3" id="KW-0677">Repeat</keyword>
<organism evidence="8 9">
    <name type="scientific">Trichoglossum hirsutum</name>
    <dbReference type="NCBI Taxonomy" id="265104"/>
    <lineage>
        <taxon>Eukaryota</taxon>
        <taxon>Fungi</taxon>
        <taxon>Dikarya</taxon>
        <taxon>Ascomycota</taxon>
        <taxon>Pezizomycotina</taxon>
        <taxon>Geoglossomycetes</taxon>
        <taxon>Geoglossales</taxon>
        <taxon>Geoglossaceae</taxon>
        <taxon>Trichoglossum</taxon>
    </lineage>
</organism>
<dbReference type="Pfam" id="PF00400">
    <property type="entry name" value="WD40"/>
    <property type="match status" value="1"/>
</dbReference>
<reference evidence="8" key="1">
    <citation type="submission" date="2021-03" db="EMBL/GenBank/DDBJ databases">
        <title>Comparative genomics and phylogenomic investigation of the class Geoglossomycetes provide insights into ecological specialization and systematics.</title>
        <authorList>
            <person name="Melie T."/>
            <person name="Pirro S."/>
            <person name="Miller A.N."/>
            <person name="Quandt A."/>
        </authorList>
    </citation>
    <scope>NUCLEOTIDE SEQUENCE</scope>
    <source>
        <strain evidence="8">CAQ_001_2017</strain>
    </source>
</reference>
<dbReference type="GO" id="GO:0061685">
    <property type="term" value="F:diphthine methylesterase activity"/>
    <property type="evidence" value="ECO:0007669"/>
    <property type="project" value="UniProtKB-EC"/>
</dbReference>
<proteinExistence type="inferred from homology"/>
<dbReference type="InterPro" id="IPR015943">
    <property type="entry name" value="WD40/YVTN_repeat-like_dom_sf"/>
</dbReference>
<evidence type="ECO:0000256" key="1">
    <source>
        <dbReference type="ARBA" id="ARBA00005156"/>
    </source>
</evidence>
<comment type="pathway">
    <text evidence="1">Protein modification; peptidyl-diphthamide biosynthesis.</text>
</comment>
<keyword evidence="2" id="KW-0853">WD repeat</keyword>
<evidence type="ECO:0000256" key="6">
    <source>
        <dbReference type="ARBA" id="ARBA00039131"/>
    </source>
</evidence>
<dbReference type="EC" id="3.1.1.97" evidence="6"/>
<dbReference type="InterPro" id="IPR036322">
    <property type="entry name" value="WD40_repeat_dom_sf"/>
</dbReference>
<evidence type="ECO:0000256" key="7">
    <source>
        <dbReference type="ARBA" id="ARBA00047551"/>
    </source>
</evidence>
<name>A0A9P8IEV3_9PEZI</name>
<evidence type="ECO:0000256" key="5">
    <source>
        <dbReference type="ARBA" id="ARBA00038092"/>
    </source>
</evidence>
<dbReference type="SUPFAM" id="SSF50978">
    <property type="entry name" value="WD40 repeat-like"/>
    <property type="match status" value="1"/>
</dbReference>
<gene>
    <name evidence="8" type="ORF">GP486_007798</name>
</gene>
<evidence type="ECO:0000256" key="3">
    <source>
        <dbReference type="ARBA" id="ARBA00022737"/>
    </source>
</evidence>
<dbReference type="SMART" id="SM00320">
    <property type="entry name" value="WD40"/>
    <property type="match status" value="4"/>
</dbReference>
<keyword evidence="4" id="KW-0378">Hydrolase</keyword>
<feature type="non-terminal residue" evidence="8">
    <location>
        <position position="1"/>
    </location>
</feature>
<dbReference type="InterPro" id="IPR052415">
    <property type="entry name" value="Diphthine_MTase"/>
</dbReference>
<sequence length="341" mass="37058">MASPCSVSSVFSTVLDQPPSCIEFSPVATDLFVVGTYHLEKHSERDGRIQEDETHASQSRSGHLALFAIADDGIQAAKMQTLPTPSAVLDLHFSPHSPANFAIATSTGAVSFYRLSTNTASPTISHGYTAQLFHASTIVLALTFHPTNPSLVAVSLSTGFLALADPSTDAVLHLFPAHSLEAWTLVFSPIAEKLYSGGDDCALVQHHLDPDGKDSPIKSWSDRRSHAAGVTAILPLPLDERILLTGSYDEFVRIYDCSSRRVLVEKKAAEGGGVWRLRLVRSHDTDEGRCLVLASCMHAGSRLLDIVRRADRDGGWEIRVLRAFEEHQSMNYAGDVRLGKD</sequence>
<comment type="similarity">
    <text evidence="5">Belongs to the DPH7 family.</text>
</comment>
<dbReference type="GO" id="GO:0005737">
    <property type="term" value="C:cytoplasm"/>
    <property type="evidence" value="ECO:0007669"/>
    <property type="project" value="TreeGrafter"/>
</dbReference>
<dbReference type="AlphaFoldDB" id="A0A9P8IEV3"/>
<evidence type="ECO:0000256" key="2">
    <source>
        <dbReference type="ARBA" id="ARBA00022574"/>
    </source>
</evidence>
<dbReference type="GO" id="GO:0017183">
    <property type="term" value="P:protein histidyl modification to diphthamide"/>
    <property type="evidence" value="ECO:0007669"/>
    <property type="project" value="TreeGrafter"/>
</dbReference>
<dbReference type="EMBL" id="JAGHQM010002438">
    <property type="protein sequence ID" value="KAH0548657.1"/>
    <property type="molecule type" value="Genomic_DNA"/>
</dbReference>
<accession>A0A9P8IEV3</accession>
<dbReference type="PANTHER" id="PTHR46042">
    <property type="entry name" value="DIPHTHINE METHYLTRANSFERASE"/>
    <property type="match status" value="1"/>
</dbReference>
<comment type="caution">
    <text evidence="8">The sequence shown here is derived from an EMBL/GenBank/DDBJ whole genome shotgun (WGS) entry which is preliminary data.</text>
</comment>
<evidence type="ECO:0000313" key="8">
    <source>
        <dbReference type="EMBL" id="KAH0548657.1"/>
    </source>
</evidence>
<comment type="catalytic activity">
    <reaction evidence="7">
        <text>diphthine methyl ester-[translation elongation factor 2] + H2O = diphthine-[translation elongation factor 2] + methanol + H(+)</text>
        <dbReference type="Rhea" id="RHEA:42656"/>
        <dbReference type="Rhea" id="RHEA-COMP:10172"/>
        <dbReference type="Rhea" id="RHEA-COMP:10173"/>
        <dbReference type="ChEBI" id="CHEBI:15377"/>
        <dbReference type="ChEBI" id="CHEBI:15378"/>
        <dbReference type="ChEBI" id="CHEBI:17790"/>
        <dbReference type="ChEBI" id="CHEBI:79005"/>
        <dbReference type="ChEBI" id="CHEBI:82696"/>
        <dbReference type="EC" id="3.1.1.97"/>
    </reaction>
</comment>
<protein>
    <recommendedName>
        <fullName evidence="6">methylated diphthine methylhydrolase</fullName>
        <ecNumber evidence="6">3.1.1.97</ecNumber>
    </recommendedName>
</protein>
<dbReference type="InterPro" id="IPR001680">
    <property type="entry name" value="WD40_rpt"/>
</dbReference>
<evidence type="ECO:0000256" key="4">
    <source>
        <dbReference type="ARBA" id="ARBA00022801"/>
    </source>
</evidence>